<dbReference type="Gene3D" id="1.20.58.220">
    <property type="entry name" value="Phosphate transport system protein phou homolog 2, domain 2"/>
    <property type="match status" value="1"/>
</dbReference>
<dbReference type="AlphaFoldDB" id="A0A9X1VAT1"/>
<reference evidence="2" key="1">
    <citation type="submission" date="2022-03" db="EMBL/GenBank/DDBJ databases">
        <title>Draft Genome Sequence of Firmicute Strain S0AB, a Heterotrophic Iron/Sulfur-Oxidizing Extreme Acidophile.</title>
        <authorList>
            <person name="Vergara E."/>
            <person name="Pakostova E."/>
            <person name="Johnson D.B."/>
            <person name="Holmes D.S."/>
        </authorList>
    </citation>
    <scope>NUCLEOTIDE SEQUENCE</scope>
    <source>
        <strain evidence="2">S0AB</strain>
    </source>
</reference>
<dbReference type="Proteomes" id="UP001139263">
    <property type="component" value="Unassembled WGS sequence"/>
</dbReference>
<dbReference type="RefSeq" id="WP_241712127.1">
    <property type="nucleotide sequence ID" value="NZ_JALBUF010000001.1"/>
</dbReference>
<comment type="similarity">
    <text evidence="1">Belongs to the UPF0111 family.</text>
</comment>
<dbReference type="InterPro" id="IPR018445">
    <property type="entry name" value="Put_Phosphate_transp_reg"/>
</dbReference>
<dbReference type="InterPro" id="IPR038078">
    <property type="entry name" value="PhoU-like_sf"/>
</dbReference>
<evidence type="ECO:0000256" key="1">
    <source>
        <dbReference type="ARBA" id="ARBA00008591"/>
    </source>
</evidence>
<keyword evidence="3" id="KW-1185">Reference proteome</keyword>
<name>A0A9X1VAT1_9BACL</name>
<evidence type="ECO:0000313" key="2">
    <source>
        <dbReference type="EMBL" id="MCI0182542.1"/>
    </source>
</evidence>
<protein>
    <recommendedName>
        <fullName evidence="4">Phosphate transport regulator</fullName>
    </recommendedName>
</protein>
<dbReference type="PANTHER" id="PTHR37298">
    <property type="entry name" value="UPF0111 PROTEIN YKAA"/>
    <property type="match status" value="1"/>
</dbReference>
<organism evidence="2 3">
    <name type="scientific">Sulfoacidibacillus ferrooxidans</name>
    <dbReference type="NCBI Taxonomy" id="2005001"/>
    <lineage>
        <taxon>Bacteria</taxon>
        <taxon>Bacillati</taxon>
        <taxon>Bacillota</taxon>
        <taxon>Bacilli</taxon>
        <taxon>Bacillales</taxon>
        <taxon>Alicyclobacillaceae</taxon>
        <taxon>Sulfoacidibacillus</taxon>
    </lineage>
</organism>
<gene>
    <name evidence="2" type="ORF">MM817_00802</name>
</gene>
<accession>A0A9X1VAT1</accession>
<evidence type="ECO:0000313" key="3">
    <source>
        <dbReference type="Proteomes" id="UP001139263"/>
    </source>
</evidence>
<proteinExistence type="inferred from homology"/>
<dbReference type="InterPro" id="IPR052912">
    <property type="entry name" value="UPF0111_domain"/>
</dbReference>
<comment type="caution">
    <text evidence="2">The sequence shown here is derived from an EMBL/GenBank/DDBJ whole genome shotgun (WGS) entry which is preliminary data.</text>
</comment>
<evidence type="ECO:0008006" key="4">
    <source>
        <dbReference type="Google" id="ProtNLM"/>
    </source>
</evidence>
<sequence>MNWKNLLTGSSTVFQDLLIRQLELTHEMTALLRDYVHIHGSGEEAGIKEKASDLEHEADDIRQALVDRLVQTFVTPFDREDINHLSCAIDDICDYSENTIKEISVYEIKPDIYVTDMVDHLHKSVGKLLEASRLLGQDNRGCNVASMEAKSLENKIEGIYRKAIAHLSNELDIPYMIKIREVYRHLSNAADRVDAVANIMNSIVIKKSFA</sequence>
<dbReference type="EMBL" id="JALBUF010000001">
    <property type="protein sequence ID" value="MCI0182542.1"/>
    <property type="molecule type" value="Genomic_DNA"/>
</dbReference>
<dbReference type="PANTHER" id="PTHR37298:SF1">
    <property type="entry name" value="UPF0111 PROTEIN YKAA"/>
    <property type="match status" value="1"/>
</dbReference>
<dbReference type="Pfam" id="PF01865">
    <property type="entry name" value="PhoU_div"/>
    <property type="match status" value="1"/>
</dbReference>